<evidence type="ECO:0000256" key="1">
    <source>
        <dbReference type="SAM" id="Coils"/>
    </source>
</evidence>
<keyword evidence="2" id="KW-0732">Signal</keyword>
<feature type="signal peptide" evidence="2">
    <location>
        <begin position="1"/>
        <end position="23"/>
    </location>
</feature>
<gene>
    <name evidence="3" type="ORF">HNP81_003516</name>
</gene>
<dbReference type="Proteomes" id="UP000626697">
    <property type="component" value="Unassembled WGS sequence"/>
</dbReference>
<proteinExistence type="predicted"/>
<feature type="coiled-coil region" evidence="1">
    <location>
        <begin position="76"/>
        <end position="119"/>
    </location>
</feature>
<sequence length="191" mass="20740">MLKRSVSVLLFLLSLTVGTSVFAAETDNENVEKALRIIDETNAVIDAEIVQAENSAGVLQDAYFADIQSIEGTEAIIALRSELINLEKALIVATEESEIASLSEQVATLTAEVTSLEAVLSEQSSEFAELTLTYNESLNLIIHDVDVLTRELSAEGIAKAAELGVKAECVWKYVNFAHKWAWIDPIQVVGS</sequence>
<feature type="chain" id="PRO_5045636286" evidence="2">
    <location>
        <begin position="24"/>
        <end position="191"/>
    </location>
</feature>
<protein>
    <submittedName>
        <fullName evidence="3">Uncharacterized protein</fullName>
    </submittedName>
</protein>
<reference evidence="3 4" key="1">
    <citation type="submission" date="2020-08" db="EMBL/GenBank/DDBJ databases">
        <title>Genomic Encyclopedia of Type Strains, Phase IV (KMG-IV): sequencing the most valuable type-strain genomes for metagenomic binning, comparative biology and taxonomic classification.</title>
        <authorList>
            <person name="Goeker M."/>
        </authorList>
    </citation>
    <scope>NUCLEOTIDE SEQUENCE [LARGE SCALE GENOMIC DNA]</scope>
    <source>
        <strain evidence="3 4">DSM 105481</strain>
    </source>
</reference>
<evidence type="ECO:0000313" key="4">
    <source>
        <dbReference type="Proteomes" id="UP000626697"/>
    </source>
</evidence>
<keyword evidence="1" id="KW-0175">Coiled coil</keyword>
<dbReference type="EMBL" id="JACJHX010000012">
    <property type="protein sequence ID" value="MBA9028196.1"/>
    <property type="molecule type" value="Genomic_DNA"/>
</dbReference>
<keyword evidence="4" id="KW-1185">Reference proteome</keyword>
<comment type="caution">
    <text evidence="3">The sequence shown here is derived from an EMBL/GenBank/DDBJ whole genome shotgun (WGS) entry which is preliminary data.</text>
</comment>
<organism evidence="3 4">
    <name type="scientific">Peribacillus huizhouensis</name>
    <dbReference type="NCBI Taxonomy" id="1501239"/>
    <lineage>
        <taxon>Bacteria</taxon>
        <taxon>Bacillati</taxon>
        <taxon>Bacillota</taxon>
        <taxon>Bacilli</taxon>
        <taxon>Bacillales</taxon>
        <taxon>Bacillaceae</taxon>
        <taxon>Peribacillus</taxon>
    </lineage>
</organism>
<name>A0ABR6CTE4_9BACI</name>
<dbReference type="RefSeq" id="WP_182503376.1">
    <property type="nucleotide sequence ID" value="NZ_JACJHX010000012.1"/>
</dbReference>
<accession>A0ABR6CTE4</accession>
<evidence type="ECO:0000256" key="2">
    <source>
        <dbReference type="SAM" id="SignalP"/>
    </source>
</evidence>
<evidence type="ECO:0000313" key="3">
    <source>
        <dbReference type="EMBL" id="MBA9028196.1"/>
    </source>
</evidence>